<name>A0A2N9I8C2_FAGSY</name>
<protein>
    <submittedName>
        <fullName evidence="1">Uncharacterized protein</fullName>
    </submittedName>
</protein>
<gene>
    <name evidence="1" type="ORF">FSB_LOCUS48407</name>
</gene>
<reference evidence="1" key="1">
    <citation type="submission" date="2018-02" db="EMBL/GenBank/DDBJ databases">
        <authorList>
            <person name="Cohen D.B."/>
            <person name="Kent A.D."/>
        </authorList>
    </citation>
    <scope>NUCLEOTIDE SEQUENCE</scope>
</reference>
<proteinExistence type="predicted"/>
<evidence type="ECO:0000313" key="1">
    <source>
        <dbReference type="EMBL" id="SPD20525.1"/>
    </source>
</evidence>
<dbReference type="EMBL" id="OIVN01005024">
    <property type="protein sequence ID" value="SPD20525.1"/>
    <property type="molecule type" value="Genomic_DNA"/>
</dbReference>
<sequence>MWESRSSPAADVWWASGLGIYSSSSFFDYPNLGDQGSKSSAFPDIGCGGCS</sequence>
<accession>A0A2N9I8C2</accession>
<dbReference type="AlphaFoldDB" id="A0A2N9I8C2"/>
<organism evidence="1">
    <name type="scientific">Fagus sylvatica</name>
    <name type="common">Beechnut</name>
    <dbReference type="NCBI Taxonomy" id="28930"/>
    <lineage>
        <taxon>Eukaryota</taxon>
        <taxon>Viridiplantae</taxon>
        <taxon>Streptophyta</taxon>
        <taxon>Embryophyta</taxon>
        <taxon>Tracheophyta</taxon>
        <taxon>Spermatophyta</taxon>
        <taxon>Magnoliopsida</taxon>
        <taxon>eudicotyledons</taxon>
        <taxon>Gunneridae</taxon>
        <taxon>Pentapetalae</taxon>
        <taxon>rosids</taxon>
        <taxon>fabids</taxon>
        <taxon>Fagales</taxon>
        <taxon>Fagaceae</taxon>
        <taxon>Fagus</taxon>
    </lineage>
</organism>